<evidence type="ECO:0000256" key="13">
    <source>
        <dbReference type="ARBA" id="ARBA00023027"/>
    </source>
</evidence>
<proteinExistence type="inferred from homology"/>
<keyword evidence="10" id="KW-0521">NADP</keyword>
<evidence type="ECO:0000256" key="3">
    <source>
        <dbReference type="ARBA" id="ARBA00006401"/>
    </source>
</evidence>
<dbReference type="Gene3D" id="1.10.490.10">
    <property type="entry name" value="Globins"/>
    <property type="match status" value="1"/>
</dbReference>
<dbReference type="GO" id="GO:0008941">
    <property type="term" value="F:nitric oxide dioxygenase NAD(P)H activity"/>
    <property type="evidence" value="ECO:0007669"/>
    <property type="project" value="UniProtKB-EC"/>
</dbReference>
<dbReference type="SUPFAM" id="SSF46458">
    <property type="entry name" value="Globin-like"/>
    <property type="match status" value="1"/>
</dbReference>
<dbReference type="InterPro" id="IPR012292">
    <property type="entry name" value="Globin/Proto"/>
</dbReference>
<dbReference type="CDD" id="cd06184">
    <property type="entry name" value="flavohem_like_fad_nad_binding"/>
    <property type="match status" value="1"/>
</dbReference>
<evidence type="ECO:0000256" key="1">
    <source>
        <dbReference type="ARBA" id="ARBA00001970"/>
    </source>
</evidence>
<evidence type="ECO:0000256" key="2">
    <source>
        <dbReference type="ARBA" id="ARBA00001974"/>
    </source>
</evidence>
<protein>
    <recommendedName>
        <fullName evidence="4">nitric oxide dioxygenase</fullName>
        <ecNumber evidence="4">1.14.12.17</ecNumber>
    </recommendedName>
</protein>
<dbReference type="PANTHER" id="PTHR43396">
    <property type="entry name" value="FLAVOHEMOPROTEIN"/>
    <property type="match status" value="1"/>
</dbReference>
<dbReference type="Gene3D" id="3.40.50.80">
    <property type="entry name" value="Nucleotide-binding domain of ferredoxin-NADP reductase (FNR) module"/>
    <property type="match status" value="1"/>
</dbReference>
<evidence type="ECO:0000256" key="15">
    <source>
        <dbReference type="ARBA" id="ARBA00049433"/>
    </source>
</evidence>
<evidence type="ECO:0000256" key="16">
    <source>
        <dbReference type="ARBA" id="ARBA00056398"/>
    </source>
</evidence>
<dbReference type="Pfam" id="PF00175">
    <property type="entry name" value="NAD_binding_1"/>
    <property type="match status" value="1"/>
</dbReference>
<evidence type="ECO:0000256" key="9">
    <source>
        <dbReference type="ARBA" id="ARBA00022827"/>
    </source>
</evidence>
<dbReference type="PANTHER" id="PTHR43396:SF3">
    <property type="entry name" value="FLAVOHEMOPROTEIN"/>
    <property type="match status" value="1"/>
</dbReference>
<evidence type="ECO:0000256" key="4">
    <source>
        <dbReference type="ARBA" id="ARBA00012229"/>
    </source>
</evidence>
<dbReference type="SUPFAM" id="SSF63380">
    <property type="entry name" value="Riboflavin synthase domain-like"/>
    <property type="match status" value="1"/>
</dbReference>
<comment type="catalytic activity">
    <reaction evidence="14">
        <text>2 nitric oxide + NADH + 2 O2 = 2 nitrate + NAD(+) + H(+)</text>
        <dbReference type="Rhea" id="RHEA:19469"/>
        <dbReference type="ChEBI" id="CHEBI:15378"/>
        <dbReference type="ChEBI" id="CHEBI:15379"/>
        <dbReference type="ChEBI" id="CHEBI:16480"/>
        <dbReference type="ChEBI" id="CHEBI:17632"/>
        <dbReference type="ChEBI" id="CHEBI:57540"/>
        <dbReference type="ChEBI" id="CHEBI:57945"/>
        <dbReference type="EC" id="1.14.12.17"/>
    </reaction>
</comment>
<sequence length="430" mass="48561">MPRELPHADAPSTPRCQPMTPVQRKLISGIVPVLEQHGNEITTLMYKRMLAETPLLINLFSQSKQDRGHQPEALAHALLAYASHIEDLTPILPFVERIAHKHASIHIEPAQYEIVAKYLTDAIIQVVGADVVKGELAEAWISAYWNLAYIFIDRERELYEGAGWVGWREFIVDKKVKESDEIMSFYFKPKDGKPLKPFRPGQYISVQRYVPKLGITQNRQYSLSDAPNPDYYRISVKREDGIPTNLSDSSQLSHPGWISNILHETLNESDTVELAYPFGEFFLDASSSPVVLLSAGIGLTPLLSMLNTLVKAEATRRHVSWVQAVRNGSLHPFKEYVASVARKHPDQVKTTIFYSNPQENDVQGTDYDVRARLDLNEVDHPTLRLDDRTTQYYVCGPGQFMADMFEALKARGVEPNRLHAEVFGPGATPQ</sequence>
<dbReference type="GO" id="GO:0020037">
    <property type="term" value="F:heme binding"/>
    <property type="evidence" value="ECO:0007669"/>
    <property type="project" value="InterPro"/>
</dbReference>
<dbReference type="SUPFAM" id="SSF52343">
    <property type="entry name" value="Ferredoxin reductase-like, C-terminal NADP-linked domain"/>
    <property type="match status" value="1"/>
</dbReference>
<evidence type="ECO:0000256" key="11">
    <source>
        <dbReference type="ARBA" id="ARBA00023002"/>
    </source>
</evidence>
<dbReference type="NCBIfam" id="NF009805">
    <property type="entry name" value="PRK13289.1"/>
    <property type="match status" value="1"/>
</dbReference>
<evidence type="ECO:0000256" key="14">
    <source>
        <dbReference type="ARBA" id="ARBA00048649"/>
    </source>
</evidence>
<dbReference type="GO" id="GO:0046872">
    <property type="term" value="F:metal ion binding"/>
    <property type="evidence" value="ECO:0007669"/>
    <property type="project" value="UniProtKB-KW"/>
</dbReference>
<evidence type="ECO:0000256" key="12">
    <source>
        <dbReference type="ARBA" id="ARBA00023004"/>
    </source>
</evidence>
<keyword evidence="12" id="KW-0408">Iron</keyword>
<evidence type="ECO:0000259" key="17">
    <source>
        <dbReference type="PROSITE" id="PS01033"/>
    </source>
</evidence>
<dbReference type="CDD" id="cd08922">
    <property type="entry name" value="FHb-globin"/>
    <property type="match status" value="1"/>
</dbReference>
<gene>
    <name evidence="19" type="ORF">BD311DRAFT_179820</name>
</gene>
<comment type="function">
    <text evidence="16">In the presence of oxygen and NADH, it has NADH oxidase activity, which leads to the generation of superoxide and H(2)O(2). Under anaerobic conditions, it also exhibits nitric oxide reductase and FAD reductase activities. However, all these reactions are much lower than NOD activity.</text>
</comment>
<comment type="cofactor">
    <cofactor evidence="1">
        <name>heme b</name>
        <dbReference type="ChEBI" id="CHEBI:60344"/>
    </cofactor>
</comment>
<dbReference type="FunFam" id="2.40.30.10:FF:000034">
    <property type="entry name" value="Flavohemoprotein"/>
    <property type="match status" value="1"/>
</dbReference>
<dbReference type="InterPro" id="IPR009050">
    <property type="entry name" value="Globin-like_sf"/>
</dbReference>
<dbReference type="PROSITE" id="PS01033">
    <property type="entry name" value="GLOBIN"/>
    <property type="match status" value="1"/>
</dbReference>
<keyword evidence="9" id="KW-0274">FAD</keyword>
<dbReference type="Proteomes" id="UP000292957">
    <property type="component" value="Unassembled WGS sequence"/>
</dbReference>
<accession>A0A4Q9M8C5</accession>
<dbReference type="GO" id="GO:0009636">
    <property type="term" value="P:response to toxic substance"/>
    <property type="evidence" value="ECO:0007669"/>
    <property type="project" value="UniProtKB-KW"/>
</dbReference>
<evidence type="ECO:0000256" key="10">
    <source>
        <dbReference type="ARBA" id="ARBA00022857"/>
    </source>
</evidence>
<feature type="domain" description="FAD-binding FR-type" evidence="18">
    <location>
        <begin position="165"/>
        <end position="284"/>
    </location>
</feature>
<dbReference type="GO" id="GO:0046210">
    <property type="term" value="P:nitric oxide catabolic process"/>
    <property type="evidence" value="ECO:0007669"/>
    <property type="project" value="TreeGrafter"/>
</dbReference>
<dbReference type="InterPro" id="IPR001433">
    <property type="entry name" value="OxRdtase_FAD/NAD-bd"/>
</dbReference>
<dbReference type="InterPro" id="IPR039261">
    <property type="entry name" value="FNR_nucleotide-bd"/>
</dbReference>
<feature type="domain" description="Globin" evidence="17">
    <location>
        <begin position="18"/>
        <end position="156"/>
    </location>
</feature>
<dbReference type="OrthoDB" id="436496at2759"/>
<keyword evidence="5" id="KW-0216">Detoxification</keyword>
<evidence type="ECO:0000256" key="6">
    <source>
        <dbReference type="ARBA" id="ARBA00022617"/>
    </source>
</evidence>
<dbReference type="Pfam" id="PF00042">
    <property type="entry name" value="Globin"/>
    <property type="match status" value="1"/>
</dbReference>
<name>A0A4Q9M8C5_9APHY</name>
<dbReference type="InterPro" id="IPR017927">
    <property type="entry name" value="FAD-bd_FR_type"/>
</dbReference>
<dbReference type="AlphaFoldDB" id="A0A4Q9M8C5"/>
<dbReference type="EMBL" id="ML143571">
    <property type="protein sequence ID" value="TBU21866.1"/>
    <property type="molecule type" value="Genomic_DNA"/>
</dbReference>
<keyword evidence="7" id="KW-0285">Flavoprotein</keyword>
<keyword evidence="13" id="KW-0520">NAD</keyword>
<evidence type="ECO:0000256" key="7">
    <source>
        <dbReference type="ARBA" id="ARBA00022630"/>
    </source>
</evidence>
<evidence type="ECO:0000259" key="18">
    <source>
        <dbReference type="PROSITE" id="PS51384"/>
    </source>
</evidence>
<dbReference type="GO" id="GO:0019825">
    <property type="term" value="F:oxygen binding"/>
    <property type="evidence" value="ECO:0007669"/>
    <property type="project" value="InterPro"/>
</dbReference>
<organism evidence="19">
    <name type="scientific">Dichomitus squalens</name>
    <dbReference type="NCBI Taxonomy" id="114155"/>
    <lineage>
        <taxon>Eukaryota</taxon>
        <taxon>Fungi</taxon>
        <taxon>Dikarya</taxon>
        <taxon>Basidiomycota</taxon>
        <taxon>Agaricomycotina</taxon>
        <taxon>Agaricomycetes</taxon>
        <taxon>Polyporales</taxon>
        <taxon>Polyporaceae</taxon>
        <taxon>Dichomitus</taxon>
    </lineage>
</organism>
<dbReference type="InterPro" id="IPR000971">
    <property type="entry name" value="Globin"/>
</dbReference>
<dbReference type="PROSITE" id="PS51384">
    <property type="entry name" value="FAD_FR"/>
    <property type="match status" value="1"/>
</dbReference>
<evidence type="ECO:0000313" key="19">
    <source>
        <dbReference type="EMBL" id="TBU21866.1"/>
    </source>
</evidence>
<dbReference type="GO" id="GO:0071949">
    <property type="term" value="F:FAD binding"/>
    <property type="evidence" value="ECO:0007669"/>
    <property type="project" value="TreeGrafter"/>
</dbReference>
<keyword evidence="11" id="KW-0560">Oxidoreductase</keyword>
<dbReference type="Gene3D" id="2.40.30.10">
    <property type="entry name" value="Translation factors"/>
    <property type="match status" value="1"/>
</dbReference>
<dbReference type="FunFam" id="1.10.490.10:FF:000003">
    <property type="entry name" value="Flavohemoprotein"/>
    <property type="match status" value="1"/>
</dbReference>
<comment type="similarity">
    <text evidence="3">In the C-terminal section; belongs to the flavoprotein pyridine nucleotide cytochrome reductase family.</text>
</comment>
<evidence type="ECO:0000256" key="5">
    <source>
        <dbReference type="ARBA" id="ARBA00022575"/>
    </source>
</evidence>
<dbReference type="EC" id="1.14.12.17" evidence="4"/>
<comment type="cofactor">
    <cofactor evidence="2">
        <name>FAD</name>
        <dbReference type="ChEBI" id="CHEBI:57692"/>
    </cofactor>
</comment>
<dbReference type="FunFam" id="3.40.50.80:FF:000010">
    <property type="entry name" value="Flavohemoprotein"/>
    <property type="match status" value="1"/>
</dbReference>
<dbReference type="GO" id="GO:0071500">
    <property type="term" value="P:cellular response to nitrosative stress"/>
    <property type="evidence" value="ECO:0007669"/>
    <property type="project" value="TreeGrafter"/>
</dbReference>
<comment type="catalytic activity">
    <reaction evidence="15">
        <text>2 nitric oxide + NADPH + 2 O2 = 2 nitrate + NADP(+) + H(+)</text>
        <dbReference type="Rhea" id="RHEA:19465"/>
        <dbReference type="ChEBI" id="CHEBI:15378"/>
        <dbReference type="ChEBI" id="CHEBI:15379"/>
        <dbReference type="ChEBI" id="CHEBI:16480"/>
        <dbReference type="ChEBI" id="CHEBI:17632"/>
        <dbReference type="ChEBI" id="CHEBI:57783"/>
        <dbReference type="ChEBI" id="CHEBI:58349"/>
        <dbReference type="EC" id="1.14.12.17"/>
    </reaction>
</comment>
<evidence type="ECO:0000256" key="8">
    <source>
        <dbReference type="ARBA" id="ARBA00022723"/>
    </source>
</evidence>
<reference evidence="19" key="1">
    <citation type="submission" date="2019-01" db="EMBL/GenBank/DDBJ databases">
        <title>Draft genome sequences of three monokaryotic isolates of the white-rot basidiomycete fungus Dichomitus squalens.</title>
        <authorList>
            <consortium name="DOE Joint Genome Institute"/>
            <person name="Lopez S.C."/>
            <person name="Andreopoulos B."/>
            <person name="Pangilinan J."/>
            <person name="Lipzen A."/>
            <person name="Riley R."/>
            <person name="Ahrendt S."/>
            <person name="Ng V."/>
            <person name="Barry K."/>
            <person name="Daum C."/>
            <person name="Grigoriev I.V."/>
            <person name="Hilden K.S."/>
            <person name="Makela M.R."/>
            <person name="de Vries R.P."/>
        </authorList>
    </citation>
    <scope>NUCLEOTIDE SEQUENCE [LARGE SCALE GENOMIC DNA]</scope>
    <source>
        <strain evidence="19">OM18370.1</strain>
    </source>
</reference>
<dbReference type="InterPro" id="IPR017938">
    <property type="entry name" value="Riboflavin_synthase-like_b-brl"/>
</dbReference>
<keyword evidence="8" id="KW-0479">Metal-binding</keyword>
<keyword evidence="6" id="KW-0349">Heme</keyword>